<dbReference type="InterPro" id="IPR041162">
    <property type="entry name" value="Bact_HORMA_1"/>
</dbReference>
<organism evidence="3 4">
    <name type="scientific">Pseudomonas thivervalensis</name>
    <dbReference type="NCBI Taxonomy" id="86265"/>
    <lineage>
        <taxon>Bacteria</taxon>
        <taxon>Pseudomonadati</taxon>
        <taxon>Pseudomonadota</taxon>
        <taxon>Gammaproteobacteria</taxon>
        <taxon>Pseudomonadales</taxon>
        <taxon>Pseudomonadaceae</taxon>
        <taxon>Pseudomonas</taxon>
    </lineage>
</organism>
<feature type="domain" description="Bacterial HORMA" evidence="2">
    <location>
        <begin position="4"/>
        <end position="169"/>
    </location>
</feature>
<reference evidence="4" key="1">
    <citation type="journal article" date="2021" name="Front. Microbiol.">
        <title>Genomic Analysis of the 1-Aminocyclopropane-1-Carboxylate Deaminase-Producing Pseudomonas thivervalensis SC5 Reveals Its Multifaceted Roles in Soil and in Beneficial Interactions With Plants.</title>
        <authorList>
            <person name="Nascimento F.X."/>
            <person name="Uron P."/>
            <person name="Glick B.R."/>
            <person name="Giachini A."/>
            <person name="Rossi M.J."/>
        </authorList>
    </citation>
    <scope>NUCLEOTIDE SEQUENCE [LARGE SCALE GENOMIC DNA]</scope>
    <source>
        <strain evidence="4">PLM3</strain>
    </source>
</reference>
<evidence type="ECO:0000313" key="4">
    <source>
        <dbReference type="Proteomes" id="UP000251666"/>
    </source>
</evidence>
<dbReference type="KEGG" id="pthv:CE140_20635"/>
<dbReference type="RefSeq" id="WP_208665526.1">
    <property type="nucleotide sequence ID" value="NZ_CP022201.1"/>
</dbReference>
<feature type="region of interest" description="Disordered" evidence="1">
    <location>
        <begin position="134"/>
        <end position="171"/>
    </location>
</feature>
<keyword evidence="4" id="KW-1185">Reference proteome</keyword>
<dbReference type="Pfam" id="PF18138">
    <property type="entry name" value="bacHORMA_1"/>
    <property type="match status" value="1"/>
</dbReference>
<dbReference type="EMBL" id="CP022202">
    <property type="protein sequence ID" value="AXA62486.1"/>
    <property type="molecule type" value="Genomic_DNA"/>
</dbReference>
<dbReference type="Proteomes" id="UP000251666">
    <property type="component" value="Chromosome"/>
</dbReference>
<evidence type="ECO:0000313" key="3">
    <source>
        <dbReference type="EMBL" id="AXA62486.1"/>
    </source>
</evidence>
<proteinExistence type="predicted"/>
<feature type="compositionally biased region" description="Polar residues" evidence="1">
    <location>
        <begin position="149"/>
        <end position="171"/>
    </location>
</feature>
<gene>
    <name evidence="3" type="ORF">CEQ51_21185</name>
</gene>
<name>A0A2Z4ZF76_9PSED</name>
<dbReference type="AlphaFoldDB" id="A0A2Z4ZF76"/>
<protein>
    <recommendedName>
        <fullName evidence="2">Bacterial HORMA domain-containing protein</fullName>
    </recommendedName>
</protein>
<sequence>MSSYSYVVAETQTFTLTHAKHMASKVAADLMRLQRLYGQPSTQRILDFEQEVTKLLKAGYLGTVTYGFKRDGNWIEPTLRYTASDLSVDGADDSPGRISPNADVSGAGFASYLTYNAAWDLAAQSDRDAVEKDLPFSRNGAPEPGVSGYMTSDRSYSSGGRALNRSTVRSY</sequence>
<evidence type="ECO:0000256" key="1">
    <source>
        <dbReference type="SAM" id="MobiDB-lite"/>
    </source>
</evidence>
<evidence type="ECO:0000259" key="2">
    <source>
        <dbReference type="Pfam" id="PF18138"/>
    </source>
</evidence>
<accession>A0A2Z4ZF76</accession>